<comment type="caution">
    <text evidence="1">The sequence shown here is derived from an EMBL/GenBank/DDBJ whole genome shotgun (WGS) entry which is preliminary data.</text>
</comment>
<gene>
    <name evidence="1" type="ORF">NDU88_004488</name>
</gene>
<dbReference type="EMBL" id="JANPWB010000014">
    <property type="protein sequence ID" value="KAJ1099387.1"/>
    <property type="molecule type" value="Genomic_DNA"/>
</dbReference>
<proteinExistence type="predicted"/>
<sequence>MSGKRKVCTRFPDAHRRCVDSSHSARSLRRFPAQSWILTAMQGLLVPRDDEWKSWAYRMKSQVLHHSGGRCVRVSVTQQALRRFFTQEVGLCHSGSAMCRSSGLCIQVPVATLVLRQSPLLELGCVVLGRRCGDSFTARQAVCRFRQAVHRSSPDKEFL</sequence>
<protein>
    <submittedName>
        <fullName evidence="1">Uncharacterized protein</fullName>
    </submittedName>
</protein>
<dbReference type="AlphaFoldDB" id="A0AAV7M784"/>
<name>A0AAV7M784_PLEWA</name>
<evidence type="ECO:0000313" key="2">
    <source>
        <dbReference type="Proteomes" id="UP001066276"/>
    </source>
</evidence>
<dbReference type="Proteomes" id="UP001066276">
    <property type="component" value="Chromosome 10"/>
</dbReference>
<keyword evidence="2" id="KW-1185">Reference proteome</keyword>
<reference evidence="1" key="1">
    <citation type="journal article" date="2022" name="bioRxiv">
        <title>Sequencing and chromosome-scale assembly of the giantPleurodeles waltlgenome.</title>
        <authorList>
            <person name="Brown T."/>
            <person name="Elewa A."/>
            <person name="Iarovenko S."/>
            <person name="Subramanian E."/>
            <person name="Araus A.J."/>
            <person name="Petzold A."/>
            <person name="Susuki M."/>
            <person name="Suzuki K.-i.T."/>
            <person name="Hayashi T."/>
            <person name="Toyoda A."/>
            <person name="Oliveira C."/>
            <person name="Osipova E."/>
            <person name="Leigh N.D."/>
            <person name="Simon A."/>
            <person name="Yun M.H."/>
        </authorList>
    </citation>
    <scope>NUCLEOTIDE SEQUENCE</scope>
    <source>
        <strain evidence="1">20211129_DDA</strain>
        <tissue evidence="1">Liver</tissue>
    </source>
</reference>
<organism evidence="1 2">
    <name type="scientific">Pleurodeles waltl</name>
    <name type="common">Iberian ribbed newt</name>
    <dbReference type="NCBI Taxonomy" id="8319"/>
    <lineage>
        <taxon>Eukaryota</taxon>
        <taxon>Metazoa</taxon>
        <taxon>Chordata</taxon>
        <taxon>Craniata</taxon>
        <taxon>Vertebrata</taxon>
        <taxon>Euteleostomi</taxon>
        <taxon>Amphibia</taxon>
        <taxon>Batrachia</taxon>
        <taxon>Caudata</taxon>
        <taxon>Salamandroidea</taxon>
        <taxon>Salamandridae</taxon>
        <taxon>Pleurodelinae</taxon>
        <taxon>Pleurodeles</taxon>
    </lineage>
</organism>
<accession>A0AAV7M784</accession>
<evidence type="ECO:0000313" key="1">
    <source>
        <dbReference type="EMBL" id="KAJ1099387.1"/>
    </source>
</evidence>